<dbReference type="FunFam" id="3.40.630.30:FF:000026">
    <property type="entry name" value="Phosphinothricin acetyltransferase"/>
    <property type="match status" value="1"/>
</dbReference>
<dbReference type="Proteomes" id="UP000249165">
    <property type="component" value="Unassembled WGS sequence"/>
</dbReference>
<dbReference type="Gene3D" id="3.40.630.30">
    <property type="match status" value="1"/>
</dbReference>
<evidence type="ECO:0000313" key="6">
    <source>
        <dbReference type="EMBL" id="RAK11653.1"/>
    </source>
</evidence>
<dbReference type="AlphaFoldDB" id="A0A327XSC1"/>
<dbReference type="PANTHER" id="PTHR43072">
    <property type="entry name" value="N-ACETYLTRANSFERASE"/>
    <property type="match status" value="1"/>
</dbReference>
<keyword evidence="7" id="KW-1185">Reference proteome</keyword>
<dbReference type="Pfam" id="PF00583">
    <property type="entry name" value="Acetyltransf_1"/>
    <property type="match status" value="1"/>
</dbReference>
<dbReference type="OrthoDB" id="5459937at2"/>
<evidence type="ECO:0000256" key="2">
    <source>
        <dbReference type="ARBA" id="ARBA00023315"/>
    </source>
</evidence>
<evidence type="ECO:0000259" key="5">
    <source>
        <dbReference type="PROSITE" id="PS51186"/>
    </source>
</evidence>
<evidence type="ECO:0000256" key="3">
    <source>
        <dbReference type="ARBA" id="ARBA00050603"/>
    </source>
</evidence>
<accession>A0A327XSC1</accession>
<feature type="domain" description="N-acetyltransferase" evidence="5">
    <location>
        <begin position="1"/>
        <end position="163"/>
    </location>
</feature>
<organism evidence="6 7">
    <name type="scientific">Salipiger aestuarii</name>
    <dbReference type="NCBI Taxonomy" id="568098"/>
    <lineage>
        <taxon>Bacteria</taxon>
        <taxon>Pseudomonadati</taxon>
        <taxon>Pseudomonadota</taxon>
        <taxon>Alphaproteobacteria</taxon>
        <taxon>Rhodobacterales</taxon>
        <taxon>Roseobacteraceae</taxon>
        <taxon>Salipiger</taxon>
    </lineage>
</organism>
<name>A0A327XSC1_9RHOB</name>
<keyword evidence="1 6" id="KW-0808">Transferase</keyword>
<evidence type="ECO:0000256" key="4">
    <source>
        <dbReference type="ARBA" id="ARBA00051334"/>
    </source>
</evidence>
<dbReference type="InterPro" id="IPR016181">
    <property type="entry name" value="Acyl_CoA_acyltransferase"/>
</dbReference>
<dbReference type="EMBL" id="QLMG01000048">
    <property type="protein sequence ID" value="RAK11653.1"/>
    <property type="molecule type" value="Genomic_DNA"/>
</dbReference>
<reference evidence="6 7" key="1">
    <citation type="submission" date="2018-06" db="EMBL/GenBank/DDBJ databases">
        <title>Genomic Encyclopedia of Archaeal and Bacterial Type Strains, Phase II (KMG-II): from individual species to whole genera.</title>
        <authorList>
            <person name="Goeker M."/>
        </authorList>
    </citation>
    <scope>NUCLEOTIDE SEQUENCE [LARGE SCALE GENOMIC DNA]</scope>
    <source>
        <strain evidence="6 7">DSM 22011</strain>
    </source>
</reference>
<comment type="caution">
    <text evidence="6">The sequence shown here is derived from an EMBL/GenBank/DDBJ whole genome shotgun (WGS) entry which is preliminary data.</text>
</comment>
<dbReference type="GO" id="GO:0016747">
    <property type="term" value="F:acyltransferase activity, transferring groups other than amino-acyl groups"/>
    <property type="evidence" value="ECO:0007669"/>
    <property type="project" value="InterPro"/>
</dbReference>
<sequence length="172" mass="18922">MTPIDAERADLPGIAAIYNDAVRNTLAIWNETEVDLENRRAWWQGRLAQGYPVLVCRDAAGVAGYASFGDWRAFDGYRHTVEHSVYVRSNARGRGVARALLSALIVRARNAGKHVMVAAIESGNDASIHLHARAGFQMVGNMPQVGCKFGRWLDLTFMQLVLDTRADPAARA</sequence>
<evidence type="ECO:0000256" key="1">
    <source>
        <dbReference type="ARBA" id="ARBA00022679"/>
    </source>
</evidence>
<dbReference type="RefSeq" id="WP_111551087.1">
    <property type="nucleotide sequence ID" value="NZ_LIGK01000050.1"/>
</dbReference>
<dbReference type="PROSITE" id="PS51186">
    <property type="entry name" value="GNAT"/>
    <property type="match status" value="1"/>
</dbReference>
<keyword evidence="2" id="KW-0012">Acyltransferase</keyword>
<comment type="catalytic activity">
    <reaction evidence="4">
        <text>L-methionine sulfone + acetyl-CoA = N-acetyl-L-methionine sulfone + CoA + H(+)</text>
        <dbReference type="Rhea" id="RHEA:47656"/>
        <dbReference type="ChEBI" id="CHEBI:15378"/>
        <dbReference type="ChEBI" id="CHEBI:57287"/>
        <dbReference type="ChEBI" id="CHEBI:57288"/>
        <dbReference type="ChEBI" id="CHEBI:87824"/>
        <dbReference type="ChEBI" id="CHEBI:87825"/>
    </reaction>
</comment>
<protein>
    <submittedName>
        <fullName evidence="6">Phosphinothricin acetyltransferase</fullName>
    </submittedName>
</protein>
<proteinExistence type="predicted"/>
<dbReference type="InterPro" id="IPR000182">
    <property type="entry name" value="GNAT_dom"/>
</dbReference>
<comment type="catalytic activity">
    <reaction evidence="3">
        <text>L-methionine sulfoximine + acetyl-CoA = N-acetyl-L-methionine sulfoximine + CoA + H(+)</text>
        <dbReference type="Rhea" id="RHEA:47660"/>
        <dbReference type="ChEBI" id="CHEBI:15378"/>
        <dbReference type="ChEBI" id="CHEBI:57287"/>
        <dbReference type="ChEBI" id="CHEBI:57288"/>
        <dbReference type="ChEBI" id="CHEBI:87826"/>
        <dbReference type="ChEBI" id="CHEBI:87827"/>
    </reaction>
</comment>
<dbReference type="PANTHER" id="PTHR43072:SF23">
    <property type="entry name" value="UPF0039 PROTEIN C11D3.02C"/>
    <property type="match status" value="1"/>
</dbReference>
<evidence type="ECO:0000313" key="7">
    <source>
        <dbReference type="Proteomes" id="UP000249165"/>
    </source>
</evidence>
<dbReference type="SUPFAM" id="SSF55729">
    <property type="entry name" value="Acyl-CoA N-acyltransferases (Nat)"/>
    <property type="match status" value="1"/>
</dbReference>
<gene>
    <name evidence="6" type="ORF">ATI53_104824</name>
</gene>
<dbReference type="CDD" id="cd04301">
    <property type="entry name" value="NAT_SF"/>
    <property type="match status" value="1"/>
</dbReference>